<dbReference type="AlphaFoldDB" id="A0A2T7P4H7"/>
<dbReference type="EMBL" id="PZQS01000006">
    <property type="protein sequence ID" value="PVD28327.1"/>
    <property type="molecule type" value="Genomic_DNA"/>
</dbReference>
<evidence type="ECO:0000313" key="2">
    <source>
        <dbReference type="EMBL" id="PVD28327.1"/>
    </source>
</evidence>
<gene>
    <name evidence="2" type="ORF">C0Q70_10914</name>
</gene>
<evidence type="ECO:0000256" key="1">
    <source>
        <dbReference type="SAM" id="MobiDB-lite"/>
    </source>
</evidence>
<dbReference type="Proteomes" id="UP000245119">
    <property type="component" value="Linkage Group LG6"/>
</dbReference>
<reference evidence="2 3" key="1">
    <citation type="submission" date="2018-04" db="EMBL/GenBank/DDBJ databases">
        <title>The genome of golden apple snail Pomacea canaliculata provides insight into stress tolerance and invasive adaptation.</title>
        <authorList>
            <person name="Liu C."/>
            <person name="Liu B."/>
            <person name="Ren Y."/>
            <person name="Zhang Y."/>
            <person name="Wang H."/>
            <person name="Li S."/>
            <person name="Jiang F."/>
            <person name="Yin L."/>
            <person name="Zhang G."/>
            <person name="Qian W."/>
            <person name="Fan W."/>
        </authorList>
    </citation>
    <scope>NUCLEOTIDE SEQUENCE [LARGE SCALE GENOMIC DNA]</scope>
    <source>
        <strain evidence="2">SZHN2017</strain>
        <tissue evidence="2">Muscle</tissue>
    </source>
</reference>
<accession>A0A2T7P4H7</accession>
<dbReference type="STRING" id="400727.A0A2T7P4H7"/>
<keyword evidence="3" id="KW-1185">Reference proteome</keyword>
<protein>
    <submittedName>
        <fullName evidence="2">Uncharacterized protein</fullName>
    </submittedName>
</protein>
<organism evidence="2 3">
    <name type="scientific">Pomacea canaliculata</name>
    <name type="common">Golden apple snail</name>
    <dbReference type="NCBI Taxonomy" id="400727"/>
    <lineage>
        <taxon>Eukaryota</taxon>
        <taxon>Metazoa</taxon>
        <taxon>Spiralia</taxon>
        <taxon>Lophotrochozoa</taxon>
        <taxon>Mollusca</taxon>
        <taxon>Gastropoda</taxon>
        <taxon>Caenogastropoda</taxon>
        <taxon>Architaenioglossa</taxon>
        <taxon>Ampullarioidea</taxon>
        <taxon>Ampullariidae</taxon>
        <taxon>Pomacea</taxon>
    </lineage>
</organism>
<feature type="region of interest" description="Disordered" evidence="1">
    <location>
        <begin position="178"/>
        <end position="209"/>
    </location>
</feature>
<feature type="region of interest" description="Disordered" evidence="1">
    <location>
        <begin position="67"/>
        <end position="132"/>
    </location>
</feature>
<feature type="compositionally biased region" description="Basic and acidic residues" evidence="1">
    <location>
        <begin position="1"/>
        <end position="17"/>
    </location>
</feature>
<feature type="region of interest" description="Disordered" evidence="1">
    <location>
        <begin position="1"/>
        <end position="29"/>
    </location>
</feature>
<feature type="compositionally biased region" description="Polar residues" evidence="1">
    <location>
        <begin position="67"/>
        <end position="92"/>
    </location>
</feature>
<evidence type="ECO:0000313" key="3">
    <source>
        <dbReference type="Proteomes" id="UP000245119"/>
    </source>
</evidence>
<name>A0A2T7P4H7_POMCA</name>
<feature type="compositionally biased region" description="Basic and acidic residues" evidence="1">
    <location>
        <begin position="95"/>
        <end position="132"/>
    </location>
</feature>
<sequence length="334" mass="37941">MILADKIKRQPRSREGNFMENDPDELSVIPESVPAEVSGKTEKNLQEVNVDPSAQTSLGMLLVTYTDSKTPSLDGTDQSSDQTGLKSSSKLSSADIKKSREAESKKDIFDRARKTRHPETRPQEQRMHRLADTEKYPAIAVISEVNTSINPSDTDGLTTSSSSKLNKDMDTKLIKTENTEMSPKQPEQPVAVADDDNDNEVVSPSARSGHRTYIRRDSVDSDDCTLFRGHKIFNYVRPQDRYKADPFYTSRRERLLQRLSMETPVAMGDSRKQVKVAVIFPKHARQRLLQRLVEQNHRPLRTADRGAVHPVLRARIEQFYQTLEPFCLSKRTLE</sequence>
<comment type="caution">
    <text evidence="2">The sequence shown here is derived from an EMBL/GenBank/DDBJ whole genome shotgun (WGS) entry which is preliminary data.</text>
</comment>
<proteinExistence type="predicted"/>